<protein>
    <recommendedName>
        <fullName evidence="3">Single-stranded DNA-binding protein</fullName>
    </recommendedName>
</protein>
<comment type="caution">
    <text evidence="1">The sequence shown here is derived from an EMBL/GenBank/DDBJ whole genome shotgun (WGS) entry which is preliminary data.</text>
</comment>
<dbReference type="EMBL" id="BMXK01000009">
    <property type="protein sequence ID" value="GHD09072.1"/>
    <property type="molecule type" value="Genomic_DNA"/>
</dbReference>
<sequence length="104" mass="11333">MAYLNDGGVIRHLVELDPPGARPGVDTGKNVVATVETHPQDDFECSRTYDLHISGQLATETLRIYSQAPSVTFVFSGHLRTENDANGLARHMVSVQNIGVSIQK</sequence>
<proteinExistence type="predicted"/>
<dbReference type="Proteomes" id="UP000642819">
    <property type="component" value="Unassembled WGS sequence"/>
</dbReference>
<gene>
    <name evidence="1" type="ORF">GCM10008096_21360</name>
</gene>
<dbReference type="RefSeq" id="WP_189350390.1">
    <property type="nucleotide sequence ID" value="NZ_BMXK01000009.1"/>
</dbReference>
<evidence type="ECO:0000313" key="2">
    <source>
        <dbReference type="Proteomes" id="UP000642819"/>
    </source>
</evidence>
<accession>A0ABQ3GIL7</accession>
<evidence type="ECO:0000313" key="1">
    <source>
        <dbReference type="EMBL" id="GHD09072.1"/>
    </source>
</evidence>
<keyword evidence="2" id="KW-1185">Reference proteome</keyword>
<evidence type="ECO:0008006" key="3">
    <source>
        <dbReference type="Google" id="ProtNLM"/>
    </source>
</evidence>
<name>A0ABQ3GIL7_9MICC</name>
<organism evidence="1 2">
    <name type="scientific">Zhihengliuella salsuginis</name>
    <dbReference type="NCBI Taxonomy" id="578222"/>
    <lineage>
        <taxon>Bacteria</taxon>
        <taxon>Bacillati</taxon>
        <taxon>Actinomycetota</taxon>
        <taxon>Actinomycetes</taxon>
        <taxon>Micrococcales</taxon>
        <taxon>Micrococcaceae</taxon>
        <taxon>Zhihengliuella</taxon>
    </lineage>
</organism>
<reference evidence="2" key="1">
    <citation type="journal article" date="2019" name="Int. J. Syst. Evol. Microbiol.">
        <title>The Global Catalogue of Microorganisms (GCM) 10K type strain sequencing project: providing services to taxonomists for standard genome sequencing and annotation.</title>
        <authorList>
            <consortium name="The Broad Institute Genomics Platform"/>
            <consortium name="The Broad Institute Genome Sequencing Center for Infectious Disease"/>
            <person name="Wu L."/>
            <person name="Ma J."/>
        </authorList>
    </citation>
    <scope>NUCLEOTIDE SEQUENCE [LARGE SCALE GENOMIC DNA]</scope>
    <source>
        <strain evidence="2">KCTC 19466</strain>
    </source>
</reference>